<sequence length="63" mass="7259">MKQSIQITPTIRHAMAVMDYWNQNYFEGRYKTEQTIRAEITLKEAGIDPSLIGITNKDKSGKK</sequence>
<keyword evidence="2" id="KW-1185">Reference proteome</keyword>
<evidence type="ECO:0000313" key="2">
    <source>
        <dbReference type="Proteomes" id="UP001232063"/>
    </source>
</evidence>
<comment type="caution">
    <text evidence="1">The sequence shown here is derived from an EMBL/GenBank/DDBJ whole genome shotgun (WGS) entry which is preliminary data.</text>
</comment>
<dbReference type="EMBL" id="JASJOU010000017">
    <property type="protein sequence ID" value="MDJ1505670.1"/>
    <property type="molecule type" value="Genomic_DNA"/>
</dbReference>
<reference evidence="1" key="1">
    <citation type="submission" date="2023-05" db="EMBL/GenBank/DDBJ databases">
        <authorList>
            <person name="Zhang X."/>
        </authorList>
    </citation>
    <scope>NUCLEOTIDE SEQUENCE</scope>
    <source>
        <strain evidence="1">BD1B2-1</strain>
    </source>
</reference>
<organism evidence="1 2">
    <name type="scientific">Xanthocytophaga agilis</name>
    <dbReference type="NCBI Taxonomy" id="3048010"/>
    <lineage>
        <taxon>Bacteria</taxon>
        <taxon>Pseudomonadati</taxon>
        <taxon>Bacteroidota</taxon>
        <taxon>Cytophagia</taxon>
        <taxon>Cytophagales</taxon>
        <taxon>Rhodocytophagaceae</taxon>
        <taxon>Xanthocytophaga</taxon>
    </lineage>
</organism>
<protein>
    <submittedName>
        <fullName evidence="1">Uncharacterized protein</fullName>
    </submittedName>
</protein>
<proteinExistence type="predicted"/>
<gene>
    <name evidence="1" type="ORF">QNI22_33750</name>
</gene>
<evidence type="ECO:0000313" key="1">
    <source>
        <dbReference type="EMBL" id="MDJ1505670.1"/>
    </source>
</evidence>
<accession>A0AAE3R9E0</accession>
<dbReference type="Proteomes" id="UP001232063">
    <property type="component" value="Unassembled WGS sequence"/>
</dbReference>
<name>A0AAE3R9E0_9BACT</name>
<dbReference type="AlphaFoldDB" id="A0AAE3R9E0"/>
<dbReference type="RefSeq" id="WP_314517941.1">
    <property type="nucleotide sequence ID" value="NZ_JASJOU010000017.1"/>
</dbReference>